<dbReference type="PANTHER" id="PTHR42800">
    <property type="entry name" value="EXOINULINASE INUD (AFU_ORTHOLOGUE AFUA_5G00480)"/>
    <property type="match status" value="1"/>
</dbReference>
<feature type="domain" description="Glycosyl hydrolase family 32 C-terminal" evidence="7">
    <location>
        <begin position="456"/>
        <end position="608"/>
    </location>
</feature>
<evidence type="ECO:0000256" key="4">
    <source>
        <dbReference type="RuleBase" id="RU362110"/>
    </source>
</evidence>
<dbReference type="SMART" id="SM00640">
    <property type="entry name" value="Glyco_32"/>
    <property type="match status" value="1"/>
</dbReference>
<keyword evidence="5" id="KW-0732">Signal</keyword>
<dbReference type="GO" id="GO:0004575">
    <property type="term" value="F:sucrose alpha-glucosidase activity"/>
    <property type="evidence" value="ECO:0007669"/>
    <property type="project" value="TreeGrafter"/>
</dbReference>
<dbReference type="InterPro" id="IPR013320">
    <property type="entry name" value="ConA-like_dom_sf"/>
</dbReference>
<feature type="domain" description="Glycosyl hydrolase family 32 N-terminal" evidence="6">
    <location>
        <begin position="56"/>
        <end position="400"/>
    </location>
</feature>
<comment type="caution">
    <text evidence="8">The sequence shown here is derived from an EMBL/GenBank/DDBJ whole genome shotgun (WGS) entry which is preliminary data.</text>
</comment>
<keyword evidence="9" id="KW-1185">Reference proteome</keyword>
<feature type="chain" id="PRO_5040329686" evidence="5">
    <location>
        <begin position="20"/>
        <end position="642"/>
    </location>
</feature>
<dbReference type="SUPFAM" id="SSF75005">
    <property type="entry name" value="Arabinanase/levansucrase/invertase"/>
    <property type="match status" value="1"/>
</dbReference>
<dbReference type="AlphaFoldDB" id="A0A9P4J863"/>
<dbReference type="Gene3D" id="2.115.10.20">
    <property type="entry name" value="Glycosyl hydrolase domain, family 43"/>
    <property type="match status" value="1"/>
</dbReference>
<evidence type="ECO:0000256" key="1">
    <source>
        <dbReference type="ARBA" id="ARBA00009902"/>
    </source>
</evidence>
<sequence>MLKSAAITLSVVCLVPILALDLTERMVDHMGNNSLFTRWRPVSHITAPAGMQGESFMYDPIRKEYHLFYQWHPHHIGFGNISWGHLISNDLISWFDVGGWKGNQAIAVAPAGGNRTHDGLSAFSGGAQPVNLKGQQDGTLTVFYTGNRFLPTNFHSPYLPGTESQCIATSRDGGRTWKKHKANPVIEDPPPGWDVTGWRDFIVEPMPFLDQLIGQDKPHFYAVFGSGIKGVGSRVILYSAPAIDLTKWTFLGALWEPKIDHALGEVFITRHSGENFEMATMFSLKDDQGIPHYYVSVGYGPCSISPNGRVHNQWPIWYEGSLKRRHNGSVEFNPIASGASDAGRLYALYTFDDTKKNRRLLIGWAPDDVLKDAAGEDDFAMLQQGHRGAMCLPREVFVQTVRNIANNDGQLLKPSAMVVTKQSNGLFTARTLGMKPAPDVVAGLRRGAVQQVFKSGTFTRNENFIPTRKPSKHFELTATISQLNGRCGFRLAASPDGREYTTIFFDPYKNKVTVDRTKSSLIKRFNSESKVGHFRPYYTQSKVNGKVKYNIEPIKWDIFLDGSLLEIYINDRFALTTRIYPSLQRSTGLGVYVPDGVTATYQAINYWSGLRNIFPNRPMNSSTLLIWDTPEETNDYKWWRGN</sequence>
<dbReference type="InterPro" id="IPR013148">
    <property type="entry name" value="Glyco_hydro_32_N"/>
</dbReference>
<feature type="signal peptide" evidence="5">
    <location>
        <begin position="1"/>
        <end position="19"/>
    </location>
</feature>
<dbReference type="CDD" id="cd18621">
    <property type="entry name" value="GH32_XdINV-like"/>
    <property type="match status" value="1"/>
</dbReference>
<evidence type="ECO:0000256" key="5">
    <source>
        <dbReference type="SAM" id="SignalP"/>
    </source>
</evidence>
<protein>
    <submittedName>
        <fullName evidence="8">Glycoside hydrolase family 32 protein</fullName>
    </submittedName>
</protein>
<accession>A0A9P4J863</accession>
<dbReference type="GO" id="GO:0005737">
    <property type="term" value="C:cytoplasm"/>
    <property type="evidence" value="ECO:0007669"/>
    <property type="project" value="TreeGrafter"/>
</dbReference>
<dbReference type="InterPro" id="IPR023296">
    <property type="entry name" value="Glyco_hydro_beta-prop_sf"/>
</dbReference>
<dbReference type="Pfam" id="PF00251">
    <property type="entry name" value="Glyco_hydro_32N"/>
    <property type="match status" value="1"/>
</dbReference>
<keyword evidence="3 4" id="KW-0326">Glycosidase</keyword>
<dbReference type="SUPFAM" id="SSF49899">
    <property type="entry name" value="Concanavalin A-like lectins/glucanases"/>
    <property type="match status" value="1"/>
</dbReference>
<dbReference type="InterPro" id="IPR013189">
    <property type="entry name" value="Glyco_hydro_32_C"/>
</dbReference>
<evidence type="ECO:0000259" key="7">
    <source>
        <dbReference type="Pfam" id="PF08244"/>
    </source>
</evidence>
<name>A0A9P4J863_9PEZI</name>
<organism evidence="8 9">
    <name type="scientific">Myriangium duriaei CBS 260.36</name>
    <dbReference type="NCBI Taxonomy" id="1168546"/>
    <lineage>
        <taxon>Eukaryota</taxon>
        <taxon>Fungi</taxon>
        <taxon>Dikarya</taxon>
        <taxon>Ascomycota</taxon>
        <taxon>Pezizomycotina</taxon>
        <taxon>Dothideomycetes</taxon>
        <taxon>Dothideomycetidae</taxon>
        <taxon>Myriangiales</taxon>
        <taxon>Myriangiaceae</taxon>
        <taxon>Myriangium</taxon>
    </lineage>
</organism>
<dbReference type="Proteomes" id="UP000799439">
    <property type="component" value="Unassembled WGS sequence"/>
</dbReference>
<dbReference type="OrthoDB" id="202537at2759"/>
<dbReference type="EMBL" id="ML996082">
    <property type="protein sequence ID" value="KAF2156531.1"/>
    <property type="molecule type" value="Genomic_DNA"/>
</dbReference>
<dbReference type="PANTHER" id="PTHR42800:SF3">
    <property type="entry name" value="GLYCOSYL HYDROLASE FAMILY 32 N-TERMINAL DOMAIN-CONTAINING PROTEIN"/>
    <property type="match status" value="1"/>
</dbReference>
<comment type="similarity">
    <text evidence="1 4">Belongs to the glycosyl hydrolase 32 family.</text>
</comment>
<gene>
    <name evidence="8" type="ORF">K461DRAFT_303833</name>
</gene>
<dbReference type="Gene3D" id="2.60.120.560">
    <property type="entry name" value="Exo-inulinase, domain 1"/>
    <property type="match status" value="1"/>
</dbReference>
<evidence type="ECO:0000259" key="6">
    <source>
        <dbReference type="Pfam" id="PF00251"/>
    </source>
</evidence>
<evidence type="ECO:0000256" key="3">
    <source>
        <dbReference type="ARBA" id="ARBA00023295"/>
    </source>
</evidence>
<proteinExistence type="inferred from homology"/>
<evidence type="ECO:0000256" key="2">
    <source>
        <dbReference type="ARBA" id="ARBA00022801"/>
    </source>
</evidence>
<keyword evidence="2 4" id="KW-0378">Hydrolase</keyword>
<dbReference type="Pfam" id="PF08244">
    <property type="entry name" value="Glyco_hydro_32C"/>
    <property type="match status" value="1"/>
</dbReference>
<reference evidence="8" key="1">
    <citation type="journal article" date="2020" name="Stud. Mycol.">
        <title>101 Dothideomycetes genomes: a test case for predicting lifestyles and emergence of pathogens.</title>
        <authorList>
            <person name="Haridas S."/>
            <person name="Albert R."/>
            <person name="Binder M."/>
            <person name="Bloem J."/>
            <person name="Labutti K."/>
            <person name="Salamov A."/>
            <person name="Andreopoulos B."/>
            <person name="Baker S."/>
            <person name="Barry K."/>
            <person name="Bills G."/>
            <person name="Bluhm B."/>
            <person name="Cannon C."/>
            <person name="Castanera R."/>
            <person name="Culley D."/>
            <person name="Daum C."/>
            <person name="Ezra D."/>
            <person name="Gonzalez J."/>
            <person name="Henrissat B."/>
            <person name="Kuo A."/>
            <person name="Liang C."/>
            <person name="Lipzen A."/>
            <person name="Lutzoni F."/>
            <person name="Magnuson J."/>
            <person name="Mondo S."/>
            <person name="Nolan M."/>
            <person name="Ohm R."/>
            <person name="Pangilinan J."/>
            <person name="Park H.-J."/>
            <person name="Ramirez L."/>
            <person name="Alfaro M."/>
            <person name="Sun H."/>
            <person name="Tritt A."/>
            <person name="Yoshinaga Y."/>
            <person name="Zwiers L.-H."/>
            <person name="Turgeon B."/>
            <person name="Goodwin S."/>
            <person name="Spatafora J."/>
            <person name="Crous P."/>
            <person name="Grigoriev I."/>
        </authorList>
    </citation>
    <scope>NUCLEOTIDE SEQUENCE</scope>
    <source>
        <strain evidence="8">CBS 260.36</strain>
    </source>
</reference>
<dbReference type="InterPro" id="IPR001362">
    <property type="entry name" value="Glyco_hydro_32"/>
</dbReference>
<evidence type="ECO:0000313" key="8">
    <source>
        <dbReference type="EMBL" id="KAF2156531.1"/>
    </source>
</evidence>
<evidence type="ECO:0000313" key="9">
    <source>
        <dbReference type="Proteomes" id="UP000799439"/>
    </source>
</evidence>
<dbReference type="GO" id="GO:0005987">
    <property type="term" value="P:sucrose catabolic process"/>
    <property type="evidence" value="ECO:0007669"/>
    <property type="project" value="TreeGrafter"/>
</dbReference>